<dbReference type="SUPFAM" id="SSF50978">
    <property type="entry name" value="WD40 repeat-like"/>
    <property type="match status" value="1"/>
</dbReference>
<dbReference type="SMART" id="SM00320">
    <property type="entry name" value="WD40"/>
    <property type="match status" value="5"/>
</dbReference>
<dbReference type="InterPro" id="IPR036322">
    <property type="entry name" value="WD40_repeat_dom_sf"/>
</dbReference>
<dbReference type="GO" id="GO:0005504">
    <property type="term" value="F:fatty acid binding"/>
    <property type="evidence" value="ECO:0007669"/>
    <property type="project" value="TreeGrafter"/>
</dbReference>
<dbReference type="GO" id="GO:0003997">
    <property type="term" value="F:acyl-CoA oxidase activity"/>
    <property type="evidence" value="ECO:0007669"/>
    <property type="project" value="UniProtKB-EC"/>
</dbReference>
<evidence type="ECO:0000256" key="11">
    <source>
        <dbReference type="ARBA" id="ARBA00023098"/>
    </source>
</evidence>
<feature type="domain" description="Acyl-coenzyme A oxidase N-terminal" evidence="17">
    <location>
        <begin position="642"/>
        <end position="752"/>
    </location>
</feature>
<dbReference type="FunFam" id="1.20.140.10:FF:000015">
    <property type="entry name" value="Acyl-coenzyme A oxidase"/>
    <property type="match status" value="1"/>
</dbReference>
<feature type="domain" description="Acyl-CoA oxidase C-terminal" evidence="15">
    <location>
        <begin position="1108"/>
        <end position="1289"/>
    </location>
</feature>
<comment type="pathway">
    <text evidence="4">Lipid metabolism; peroxisomal fatty acid beta-oxidation.</text>
</comment>
<dbReference type="SUPFAM" id="SSF47203">
    <property type="entry name" value="Acyl-CoA dehydrogenase C-terminal domain-like"/>
    <property type="match status" value="2"/>
</dbReference>
<dbReference type="Gene3D" id="1.20.140.10">
    <property type="entry name" value="Butyryl-CoA Dehydrogenase, subunit A, domain 3"/>
    <property type="match status" value="2"/>
</dbReference>
<evidence type="ECO:0000259" key="18">
    <source>
        <dbReference type="Pfam" id="PF22924"/>
    </source>
</evidence>
<proteinExistence type="inferred from homology"/>
<feature type="domain" description="Acyl-CoA oxidase/dehydrogenase middle" evidence="16">
    <location>
        <begin position="764"/>
        <end position="872"/>
    </location>
</feature>
<feature type="compositionally biased region" description="Basic residues" evidence="14">
    <location>
        <begin position="1"/>
        <end position="14"/>
    </location>
</feature>
<dbReference type="InterPro" id="IPR036250">
    <property type="entry name" value="AcylCo_DH-like_C"/>
</dbReference>
<evidence type="ECO:0000256" key="1">
    <source>
        <dbReference type="ARBA" id="ARBA00001201"/>
    </source>
</evidence>
<dbReference type="FunFam" id="2.40.110.10:FF:000003">
    <property type="entry name" value="Acyl-coenzyme A oxidase"/>
    <property type="match status" value="1"/>
</dbReference>
<comment type="cofactor">
    <cofactor evidence="2">
        <name>FAD</name>
        <dbReference type="ChEBI" id="CHEBI:57692"/>
    </cofactor>
</comment>
<comment type="similarity">
    <text evidence="5">Belongs to the acyl-CoA oxidase family.</text>
</comment>
<dbReference type="UniPathway" id="UPA00661"/>
<keyword evidence="8" id="KW-0274">FAD</keyword>
<comment type="catalytic activity">
    <reaction evidence="1">
        <text>a 2,3-saturated acyl-CoA + O2 = a (2E)-enoyl-CoA + H2O2</text>
        <dbReference type="Rhea" id="RHEA:38959"/>
        <dbReference type="ChEBI" id="CHEBI:15379"/>
        <dbReference type="ChEBI" id="CHEBI:16240"/>
        <dbReference type="ChEBI" id="CHEBI:58856"/>
        <dbReference type="ChEBI" id="CHEBI:65111"/>
        <dbReference type="EC" id="1.3.3.6"/>
    </reaction>
</comment>
<sequence>MAFGKQKRSNKKHDSKPYDHPNSNAASEPLGATPFAPTDEALKGEEEKDLESYLFGKKRAPRVDKTLLELNVEKNKQQDDAVVDSVMGGMADSELFFMDAPGRSKTGEVDQEETNPLDAPFSDDDEEDIMESDNSDSDSEPDSESGSESDSDSESESDSSSSSSSSARSVKKSNSKKAAWQDPDDANIKVSLKSQAKLKKLRQDADEDVVGGKEYERRLKTQFESLNPRPQWATASTSRGIAGQDPLQSLLSSSSPFIASSRARQSVLPSGELDIERIKDVKGGEEGPVRCLGWAPSTGDRDILTVAGSDRRVRIYNINGPSNPLLSTIHIPSLPIDNLKFHPHLPQVLLSGKRPFLHVLSLATSTSARLPLLPPSSNIPAPKSLSSVSFSPDGKILACAGAGGTVYLVSWGAGGPQGLIAMLKNPGGSGKGDGIDGLHWAKDGKELWTMGANGGEVCVWDVGARRCINRWRGTNGGDGWGGFGARILEGNERAGLCAVGSSTGIVNLYENDYTTEAAPPKLVRTFDNITTSISSLCFNPDGQILAAASKEKKDTLKLYHTGSMTTFQNWPTASTPLGVVTAMGWSQKSEYLAIGNKRGKVLLYRARAYEESTLRNVVSKSGESRPTTGETLAMERASPPFNVRKLAVLMHKSEKDLARKERFMAEIARTPAFRLDDIHDLSKDEIRERTMEKFAIMVHYVTNESLETFNLRMQLIGIADPAFWTRFGVHYGLFLGAVRGGATTSQLNYWVEKGVLGLNGVIGCFGMTELAHGSNVAGLETTATFDRSSDEFIIHTPHIGATKWWIGGAASTATHCAVFAQLVVDGKKHGVKTFVVQLRDTKTFQLLPGINIGDIGKKMGRDGIDNGFIQFTFVRVPRSHMLMKYTQVSRTGEVFEPPLAQLTYGALVGGRTSMVSDSANSAKKALTIAIRYGAVRRQFSSGGNAIETQLLDYPIHQRRLMPLLAQAIANGFTAHKMEEMYGELSSALETLEPNDPNTQDVLDKLKEVHATSAGLKAFCTWSCLSTIDTCRQTLGGHGYSAYSGFPSMYNDFAVQCTWEGDNTILSLQSGRSLISSYTDAIRGKKLAPGVSYLARPNVFEAKSSGKLDLEDIDQGWACVAANLVRKAAEDYERLVKDKGMTKEMAMEGCSQGRFVAAKAHSIGYIFRMFKSALEAIPAEFENEKKVLLVTCRLYGLHQIEEQAGGFLKYGYFERKHLDAIELEVNDLCAQLRAVAVPVVDGFALSDHIINSPLGRWDGQIYEAYFDHVRRSNPLPKIHPYFERLIKPLLERQPATDFGGPEMRTELDEEIAELAAEAKRAKQTNA</sequence>
<keyword evidence="10" id="KW-0560">Oxidoreductase</keyword>
<dbReference type="Gene3D" id="2.40.110.10">
    <property type="entry name" value="Butyryl-CoA Dehydrogenase, subunit A, domain 2"/>
    <property type="match status" value="1"/>
</dbReference>
<evidence type="ECO:0000256" key="4">
    <source>
        <dbReference type="ARBA" id="ARBA00004846"/>
    </source>
</evidence>
<dbReference type="SUPFAM" id="SSF56645">
    <property type="entry name" value="Acyl-CoA dehydrogenase NM domain-like"/>
    <property type="match status" value="1"/>
</dbReference>
<dbReference type="InterPro" id="IPR012258">
    <property type="entry name" value="Acyl-CoA_oxidase"/>
</dbReference>
<name>A0A0F7ST84_PHARH</name>
<evidence type="ECO:0000256" key="9">
    <source>
        <dbReference type="ARBA" id="ARBA00022832"/>
    </source>
</evidence>
<comment type="subunit">
    <text evidence="13">Heteropentamer composed of five different subunits.</text>
</comment>
<dbReference type="InterPro" id="IPR015943">
    <property type="entry name" value="WD40/YVTN_repeat-like_dom_sf"/>
</dbReference>
<dbReference type="GO" id="GO:0005777">
    <property type="term" value="C:peroxisome"/>
    <property type="evidence" value="ECO:0007669"/>
    <property type="project" value="UniProtKB-SubCell"/>
</dbReference>
<reference evidence="19" key="1">
    <citation type="submission" date="2014-08" db="EMBL/GenBank/DDBJ databases">
        <authorList>
            <person name="Sharma Rahul"/>
            <person name="Thines Marco"/>
        </authorList>
    </citation>
    <scope>NUCLEOTIDE SEQUENCE</scope>
</reference>
<evidence type="ECO:0000313" key="19">
    <source>
        <dbReference type="EMBL" id="CED83814.1"/>
    </source>
</evidence>
<accession>A0A0F7ST84</accession>
<dbReference type="FunFam" id="1.10.540.10:FF:000018">
    <property type="entry name" value="Acyl-coenzyme A oxidase"/>
    <property type="match status" value="1"/>
</dbReference>
<dbReference type="InterPro" id="IPR037069">
    <property type="entry name" value="AcylCoA_DH/ox_N_sf"/>
</dbReference>
<keyword evidence="12" id="KW-0576">Peroxisome</keyword>
<dbReference type="GO" id="GO:0055088">
    <property type="term" value="P:lipid homeostasis"/>
    <property type="evidence" value="ECO:0007669"/>
    <property type="project" value="TreeGrafter"/>
</dbReference>
<evidence type="ECO:0000259" key="16">
    <source>
        <dbReference type="Pfam" id="PF02770"/>
    </source>
</evidence>
<dbReference type="EMBL" id="LN483157">
    <property type="protein sequence ID" value="CED83814.1"/>
    <property type="molecule type" value="Genomic_DNA"/>
</dbReference>
<evidence type="ECO:0000256" key="14">
    <source>
        <dbReference type="SAM" id="MobiDB-lite"/>
    </source>
</evidence>
<evidence type="ECO:0000259" key="17">
    <source>
        <dbReference type="Pfam" id="PF14749"/>
    </source>
</evidence>
<feature type="region of interest" description="Disordered" evidence="14">
    <location>
        <begin position="94"/>
        <end position="187"/>
    </location>
</feature>
<dbReference type="InterPro" id="IPR029320">
    <property type="entry name" value="Acyl-CoA_ox_N"/>
</dbReference>
<dbReference type="Pfam" id="PF22924">
    <property type="entry name" value="ACOX_C_alpha1"/>
    <property type="match status" value="1"/>
</dbReference>
<evidence type="ECO:0000256" key="7">
    <source>
        <dbReference type="ARBA" id="ARBA00022630"/>
    </source>
</evidence>
<dbReference type="GO" id="GO:0033540">
    <property type="term" value="P:fatty acid beta-oxidation using acyl-CoA oxidase"/>
    <property type="evidence" value="ECO:0007669"/>
    <property type="project" value="UniProtKB-UniPathway"/>
</dbReference>
<protein>
    <recommendedName>
        <fullName evidence="6">acyl-CoA oxidase</fullName>
        <ecNumber evidence="6">1.3.3.6</ecNumber>
    </recommendedName>
</protein>
<dbReference type="InterPro" id="IPR009100">
    <property type="entry name" value="AcylCoA_DH/oxidase_NM_dom_sf"/>
</dbReference>
<dbReference type="Gene3D" id="1.10.540.10">
    <property type="entry name" value="Acyl-CoA dehydrogenase/oxidase, N-terminal domain"/>
    <property type="match status" value="1"/>
</dbReference>
<dbReference type="GO" id="GO:0071949">
    <property type="term" value="F:FAD binding"/>
    <property type="evidence" value="ECO:0007669"/>
    <property type="project" value="InterPro"/>
</dbReference>
<dbReference type="Pfam" id="PF14749">
    <property type="entry name" value="Acyl-CoA_ox_N"/>
    <property type="match status" value="1"/>
</dbReference>
<dbReference type="InterPro" id="IPR046373">
    <property type="entry name" value="Acyl-CoA_Oxase/DH_mid-dom_sf"/>
</dbReference>
<evidence type="ECO:0000256" key="10">
    <source>
        <dbReference type="ARBA" id="ARBA00023002"/>
    </source>
</evidence>
<keyword evidence="9" id="KW-0276">Fatty acid metabolism</keyword>
<evidence type="ECO:0000256" key="3">
    <source>
        <dbReference type="ARBA" id="ARBA00004275"/>
    </source>
</evidence>
<dbReference type="FunFam" id="1.20.140.10:FF:000013">
    <property type="entry name" value="Acyl-coenzyme A oxidase"/>
    <property type="match status" value="1"/>
</dbReference>
<organism evidence="19">
    <name type="scientific">Phaffia rhodozyma</name>
    <name type="common">Yeast</name>
    <name type="synonym">Xanthophyllomyces dendrorhous</name>
    <dbReference type="NCBI Taxonomy" id="264483"/>
    <lineage>
        <taxon>Eukaryota</taxon>
        <taxon>Fungi</taxon>
        <taxon>Dikarya</taxon>
        <taxon>Basidiomycota</taxon>
        <taxon>Agaricomycotina</taxon>
        <taxon>Tremellomycetes</taxon>
        <taxon>Cystofilobasidiales</taxon>
        <taxon>Mrakiaceae</taxon>
        <taxon>Phaffia</taxon>
    </lineage>
</organism>
<feature type="compositionally biased region" description="Acidic residues" evidence="14">
    <location>
        <begin position="109"/>
        <end position="157"/>
    </location>
</feature>
<dbReference type="InterPro" id="IPR001680">
    <property type="entry name" value="WD40_rpt"/>
</dbReference>
<dbReference type="InterPro" id="IPR055060">
    <property type="entry name" value="ACOX_C_alpha1"/>
</dbReference>
<feature type="domain" description="Acyl-CoA oxidase C-alpha1" evidence="18">
    <location>
        <begin position="904"/>
        <end position="1074"/>
    </location>
</feature>
<evidence type="ECO:0000256" key="5">
    <source>
        <dbReference type="ARBA" id="ARBA00006288"/>
    </source>
</evidence>
<dbReference type="Gene3D" id="2.130.10.10">
    <property type="entry name" value="YVTN repeat-like/Quinoprotein amine dehydrogenase"/>
    <property type="match status" value="1"/>
</dbReference>
<dbReference type="Pfam" id="PF00400">
    <property type="entry name" value="WD40"/>
    <property type="match status" value="2"/>
</dbReference>
<evidence type="ECO:0000259" key="15">
    <source>
        <dbReference type="Pfam" id="PF01756"/>
    </source>
</evidence>
<keyword evidence="7" id="KW-0285">Flavoprotein</keyword>
<comment type="subcellular location">
    <subcellularLocation>
        <location evidence="3">Peroxisome</location>
    </subcellularLocation>
</comment>
<feature type="region of interest" description="Disordered" evidence="14">
    <location>
        <begin position="1"/>
        <end position="58"/>
    </location>
</feature>
<feature type="region of interest" description="Disordered" evidence="14">
    <location>
        <begin position="227"/>
        <end position="246"/>
    </location>
</feature>
<dbReference type="Pfam" id="PF01756">
    <property type="entry name" value="ACOX"/>
    <property type="match status" value="1"/>
</dbReference>
<evidence type="ECO:0000256" key="13">
    <source>
        <dbReference type="ARBA" id="ARBA00063271"/>
    </source>
</evidence>
<evidence type="ECO:0000256" key="6">
    <source>
        <dbReference type="ARBA" id="ARBA00012870"/>
    </source>
</evidence>
<dbReference type="InterPro" id="IPR002655">
    <property type="entry name" value="Acyl-CoA_oxidase_C"/>
</dbReference>
<dbReference type="InterPro" id="IPR006091">
    <property type="entry name" value="Acyl-CoA_Oxase/DH_mid-dom"/>
</dbReference>
<dbReference type="PANTHER" id="PTHR10909:SF352">
    <property type="entry name" value="ACYL-COENZYME A OXIDASE-LIKE PROTEIN"/>
    <property type="match status" value="1"/>
</dbReference>
<evidence type="ECO:0000256" key="2">
    <source>
        <dbReference type="ARBA" id="ARBA00001974"/>
    </source>
</evidence>
<evidence type="ECO:0000256" key="12">
    <source>
        <dbReference type="ARBA" id="ARBA00023140"/>
    </source>
</evidence>
<dbReference type="PANTHER" id="PTHR10909">
    <property type="entry name" value="ELECTRON TRANSPORT OXIDOREDUCTASE"/>
    <property type="match status" value="1"/>
</dbReference>
<dbReference type="EC" id="1.3.3.6" evidence="6"/>
<evidence type="ECO:0000256" key="8">
    <source>
        <dbReference type="ARBA" id="ARBA00022827"/>
    </source>
</evidence>
<keyword evidence="11" id="KW-0443">Lipid metabolism</keyword>
<dbReference type="Pfam" id="PF02770">
    <property type="entry name" value="Acyl-CoA_dh_M"/>
    <property type="match status" value="1"/>
</dbReference>